<dbReference type="Gene3D" id="3.90.320.10">
    <property type="match status" value="1"/>
</dbReference>
<evidence type="ECO:0000256" key="1">
    <source>
        <dbReference type="PROSITE-ProRule" id="PRU00325"/>
    </source>
</evidence>
<dbReference type="SUPFAM" id="SSF52980">
    <property type="entry name" value="Restriction endonuclease-like"/>
    <property type="match status" value="1"/>
</dbReference>
<keyword evidence="1" id="KW-0862">Zinc</keyword>
<dbReference type="EMBL" id="CACVKT020004014">
    <property type="protein sequence ID" value="CAC5387527.1"/>
    <property type="molecule type" value="Genomic_DNA"/>
</dbReference>
<dbReference type="PANTHER" id="PTHR47526:SF3">
    <property type="entry name" value="PHD-TYPE DOMAIN-CONTAINING PROTEIN"/>
    <property type="match status" value="1"/>
</dbReference>
<evidence type="ECO:0000259" key="2">
    <source>
        <dbReference type="PROSITE" id="PS50966"/>
    </source>
</evidence>
<name>A0A6J8BYW0_MYTCO</name>
<organism evidence="3 4">
    <name type="scientific">Mytilus coruscus</name>
    <name type="common">Sea mussel</name>
    <dbReference type="NCBI Taxonomy" id="42192"/>
    <lineage>
        <taxon>Eukaryota</taxon>
        <taxon>Metazoa</taxon>
        <taxon>Spiralia</taxon>
        <taxon>Lophotrochozoa</taxon>
        <taxon>Mollusca</taxon>
        <taxon>Bivalvia</taxon>
        <taxon>Autobranchia</taxon>
        <taxon>Pteriomorphia</taxon>
        <taxon>Mytilida</taxon>
        <taxon>Mytiloidea</taxon>
        <taxon>Mytilidae</taxon>
        <taxon>Mytilinae</taxon>
        <taxon>Mytilus</taxon>
    </lineage>
</organism>
<dbReference type="OrthoDB" id="6125743at2759"/>
<accession>A0A6J8BYW0</accession>
<dbReference type="InterPro" id="IPR011335">
    <property type="entry name" value="Restrct_endonuc-II-like"/>
</dbReference>
<sequence>MAAKVNVKTSDSTSTKDLTFLPAINFSFVESVVKSGSKSRGDKEISKGYKYFSEKYLFNISVEGPGLESSNCSCAIGKSGTCGHVTGLLYTLAHMKASNLKSIPSDILKTSLPQTWHIPRGEKLKGSQVDDIVVCGYNSKSPYRQPRGLRSTLYNPSKIDFPPVRELCEAVSKVDNSILMLSVCSGTSQETTDTKFGKFPKGSALGYQQKLSAHYILNILDEDFPILPIDNFMLNTLQVALNRTKTTSFNAIQVSMDETRNIEVMTRLQSDDPRWHAVRRDRLTASVAGDIVKRRADNEPLVARLKTTRKVVTESMRHGLMFEAVAADSYAKLQNENASNSLSFLYLLLGELTLIHKEWGVFKVMPVPDKTLFNTKPLSAIIESPSSKSSTKPQSLVISTSDILPVYNEEIKIRAPCGAIPTRLLKVCVSYK</sequence>
<dbReference type="PROSITE" id="PS50966">
    <property type="entry name" value="ZF_SWIM"/>
    <property type="match status" value="1"/>
</dbReference>
<protein>
    <recommendedName>
        <fullName evidence="2">SWIM-type domain-containing protein</fullName>
    </recommendedName>
</protein>
<dbReference type="Proteomes" id="UP000507470">
    <property type="component" value="Unassembled WGS sequence"/>
</dbReference>
<dbReference type="PANTHER" id="PTHR47526">
    <property type="entry name" value="ATP-DEPENDENT DNA HELICASE"/>
    <property type="match status" value="1"/>
</dbReference>
<keyword evidence="1" id="KW-0863">Zinc-finger</keyword>
<evidence type="ECO:0000313" key="4">
    <source>
        <dbReference type="Proteomes" id="UP000507470"/>
    </source>
</evidence>
<proteinExistence type="predicted"/>
<dbReference type="GO" id="GO:0006281">
    <property type="term" value="P:DNA repair"/>
    <property type="evidence" value="ECO:0007669"/>
    <property type="project" value="UniProtKB-ARBA"/>
</dbReference>
<keyword evidence="1" id="KW-0479">Metal-binding</keyword>
<dbReference type="InterPro" id="IPR007527">
    <property type="entry name" value="Znf_SWIM"/>
</dbReference>
<dbReference type="AlphaFoldDB" id="A0A6J8BYW0"/>
<reference evidence="3 4" key="1">
    <citation type="submission" date="2020-06" db="EMBL/GenBank/DDBJ databases">
        <authorList>
            <person name="Li R."/>
            <person name="Bekaert M."/>
        </authorList>
    </citation>
    <scope>NUCLEOTIDE SEQUENCE [LARGE SCALE GENOMIC DNA]</scope>
    <source>
        <strain evidence="4">wild</strain>
    </source>
</reference>
<feature type="domain" description="SWIM-type" evidence="2">
    <location>
        <begin position="58"/>
        <end position="93"/>
    </location>
</feature>
<dbReference type="GO" id="GO:0008270">
    <property type="term" value="F:zinc ion binding"/>
    <property type="evidence" value="ECO:0007669"/>
    <property type="project" value="UniProtKB-KW"/>
</dbReference>
<evidence type="ECO:0000313" key="3">
    <source>
        <dbReference type="EMBL" id="CAC5387527.1"/>
    </source>
</evidence>
<gene>
    <name evidence="3" type="ORF">MCOR_22844</name>
</gene>
<keyword evidence="4" id="KW-1185">Reference proteome</keyword>
<dbReference type="InterPro" id="IPR011604">
    <property type="entry name" value="PDDEXK-like_dom_sf"/>
</dbReference>